<evidence type="ECO:0000256" key="1">
    <source>
        <dbReference type="SAM" id="MobiDB-lite"/>
    </source>
</evidence>
<sequence>MRRKSMGGDQGRVGMVAPLWHPAAADEDYPKHSNKSQPFSSSPLLLITRKDGNKQNSSSRLPKKKKHPLGSTKAFFHSVSTTTSSSGSNSGSDDEHYRFQKLHNRQPHRRRNNVMGVFVSPLAPRRP</sequence>
<dbReference type="AlphaFoldDB" id="A0A8J5VA04"/>
<evidence type="ECO:0000313" key="2">
    <source>
        <dbReference type="EMBL" id="KAG8052186.1"/>
    </source>
</evidence>
<accession>A0A8J5VA04</accession>
<evidence type="ECO:0000313" key="3">
    <source>
        <dbReference type="Proteomes" id="UP000729402"/>
    </source>
</evidence>
<feature type="region of interest" description="Disordered" evidence="1">
    <location>
        <begin position="25"/>
        <end position="127"/>
    </location>
</feature>
<protein>
    <submittedName>
        <fullName evidence="2">Uncharacterized protein</fullName>
    </submittedName>
</protein>
<organism evidence="2 3">
    <name type="scientific">Zizania palustris</name>
    <name type="common">Northern wild rice</name>
    <dbReference type="NCBI Taxonomy" id="103762"/>
    <lineage>
        <taxon>Eukaryota</taxon>
        <taxon>Viridiplantae</taxon>
        <taxon>Streptophyta</taxon>
        <taxon>Embryophyta</taxon>
        <taxon>Tracheophyta</taxon>
        <taxon>Spermatophyta</taxon>
        <taxon>Magnoliopsida</taxon>
        <taxon>Liliopsida</taxon>
        <taxon>Poales</taxon>
        <taxon>Poaceae</taxon>
        <taxon>BOP clade</taxon>
        <taxon>Oryzoideae</taxon>
        <taxon>Oryzeae</taxon>
        <taxon>Zizaniinae</taxon>
        <taxon>Zizania</taxon>
    </lineage>
</organism>
<gene>
    <name evidence="2" type="ORF">GUJ93_ZPchr0001g31098</name>
</gene>
<dbReference type="EMBL" id="JAAALK010000288">
    <property type="protein sequence ID" value="KAG8052186.1"/>
    <property type="molecule type" value="Genomic_DNA"/>
</dbReference>
<proteinExistence type="predicted"/>
<feature type="compositionally biased region" description="Low complexity" evidence="1">
    <location>
        <begin position="78"/>
        <end position="91"/>
    </location>
</feature>
<comment type="caution">
    <text evidence="2">The sequence shown here is derived from an EMBL/GenBank/DDBJ whole genome shotgun (WGS) entry which is preliminary data.</text>
</comment>
<feature type="compositionally biased region" description="Basic residues" evidence="1">
    <location>
        <begin position="99"/>
        <end position="112"/>
    </location>
</feature>
<keyword evidence="3" id="KW-1185">Reference proteome</keyword>
<reference evidence="2" key="1">
    <citation type="journal article" date="2021" name="bioRxiv">
        <title>Whole Genome Assembly and Annotation of Northern Wild Rice, Zizania palustris L., Supports a Whole Genome Duplication in the Zizania Genus.</title>
        <authorList>
            <person name="Haas M."/>
            <person name="Kono T."/>
            <person name="Macchietto M."/>
            <person name="Millas R."/>
            <person name="McGilp L."/>
            <person name="Shao M."/>
            <person name="Duquette J."/>
            <person name="Hirsch C.N."/>
            <person name="Kimball J."/>
        </authorList>
    </citation>
    <scope>NUCLEOTIDE SEQUENCE</scope>
    <source>
        <tissue evidence="2">Fresh leaf tissue</tissue>
    </source>
</reference>
<reference evidence="2" key="2">
    <citation type="submission" date="2021-02" db="EMBL/GenBank/DDBJ databases">
        <authorList>
            <person name="Kimball J.A."/>
            <person name="Haas M.W."/>
            <person name="Macchietto M."/>
            <person name="Kono T."/>
            <person name="Duquette J."/>
            <person name="Shao M."/>
        </authorList>
    </citation>
    <scope>NUCLEOTIDE SEQUENCE</scope>
    <source>
        <tissue evidence="2">Fresh leaf tissue</tissue>
    </source>
</reference>
<dbReference type="Proteomes" id="UP000729402">
    <property type="component" value="Unassembled WGS sequence"/>
</dbReference>
<name>A0A8J5VA04_ZIZPA</name>